<sequence length="132" mass="13954">MLSYPKAVNMTSTPTLTITAGAAKQLRVRNFTASVHLVIDVVGYYVPQIHAVLSPSGGVYNGSPRVLSSTNLGTGSYRVLLDIDATGCTPVVSVHGGPYWASAYVAGSYIYANTYTDSGTAINLYWTLAVLC</sequence>
<evidence type="ECO:0000313" key="2">
    <source>
        <dbReference type="Proteomes" id="UP001317779"/>
    </source>
</evidence>
<protein>
    <submittedName>
        <fullName evidence="1">Uncharacterized protein</fullName>
    </submittedName>
</protein>
<dbReference type="Proteomes" id="UP001317779">
    <property type="component" value="Chromosome"/>
</dbReference>
<organism evidence="1 2">
    <name type="scientific">Microbacterium terricola</name>
    <dbReference type="NCBI Taxonomy" id="344163"/>
    <lineage>
        <taxon>Bacteria</taxon>
        <taxon>Bacillati</taxon>
        <taxon>Actinomycetota</taxon>
        <taxon>Actinomycetes</taxon>
        <taxon>Micrococcales</taxon>
        <taxon>Microbacteriaceae</taxon>
        <taxon>Microbacterium</taxon>
    </lineage>
</organism>
<evidence type="ECO:0000313" key="1">
    <source>
        <dbReference type="EMBL" id="BDV32051.1"/>
    </source>
</evidence>
<gene>
    <name evidence="1" type="ORF">Microterr_27110</name>
</gene>
<name>A0ABM8E2V5_9MICO</name>
<reference evidence="1 2" key="1">
    <citation type="submission" date="2022-12" db="EMBL/GenBank/DDBJ databases">
        <title>Microbacterium terricola strain KV-448 chromosome, complete genome.</title>
        <authorList>
            <person name="Oshima T."/>
            <person name="Moriya T."/>
            <person name="Bessho Y."/>
        </authorList>
    </citation>
    <scope>NUCLEOTIDE SEQUENCE [LARGE SCALE GENOMIC DNA]</scope>
    <source>
        <strain evidence="1 2">KV-448</strain>
    </source>
</reference>
<accession>A0ABM8E2V5</accession>
<proteinExistence type="predicted"/>
<dbReference type="EMBL" id="AP027141">
    <property type="protein sequence ID" value="BDV32051.1"/>
    <property type="molecule type" value="Genomic_DNA"/>
</dbReference>
<keyword evidence="2" id="KW-1185">Reference proteome</keyword>